<dbReference type="EMBL" id="FONA01000027">
    <property type="protein sequence ID" value="SFF01979.1"/>
    <property type="molecule type" value="Genomic_DNA"/>
</dbReference>
<name>A0A1I2FAN2_9BACT</name>
<reference evidence="2 3" key="1">
    <citation type="submission" date="2016-10" db="EMBL/GenBank/DDBJ databases">
        <authorList>
            <person name="de Groot N.N."/>
        </authorList>
    </citation>
    <scope>NUCLEOTIDE SEQUENCE [LARGE SCALE GENOMIC DNA]</scope>
    <source>
        <strain evidence="2 3">DSM 19012</strain>
    </source>
</reference>
<accession>A0A1I2FAN2</accession>
<dbReference type="InParanoid" id="A0A1I2FAN2"/>
<dbReference type="STRING" id="385682.SAMN05444380_12727"/>
<keyword evidence="1" id="KW-0812">Transmembrane</keyword>
<dbReference type="AlphaFoldDB" id="A0A1I2FAN2"/>
<organism evidence="2 3">
    <name type="scientific">Thermophagus xiamenensis</name>
    <dbReference type="NCBI Taxonomy" id="385682"/>
    <lineage>
        <taxon>Bacteria</taxon>
        <taxon>Pseudomonadati</taxon>
        <taxon>Bacteroidota</taxon>
        <taxon>Bacteroidia</taxon>
        <taxon>Marinilabiliales</taxon>
        <taxon>Marinilabiliaceae</taxon>
        <taxon>Thermophagus</taxon>
    </lineage>
</organism>
<gene>
    <name evidence="2" type="ORF">SAMN05444380_12727</name>
</gene>
<proteinExistence type="predicted"/>
<evidence type="ECO:0000313" key="2">
    <source>
        <dbReference type="EMBL" id="SFF01979.1"/>
    </source>
</evidence>
<feature type="transmembrane region" description="Helical" evidence="1">
    <location>
        <begin position="6"/>
        <end position="27"/>
    </location>
</feature>
<evidence type="ECO:0000256" key="1">
    <source>
        <dbReference type="SAM" id="Phobius"/>
    </source>
</evidence>
<keyword evidence="1" id="KW-1133">Transmembrane helix</keyword>
<sequence>MNGRGFDLMVAVGFPTATFVFYIIAAYTSGRSRVEIGEF</sequence>
<dbReference type="Proteomes" id="UP000181976">
    <property type="component" value="Unassembled WGS sequence"/>
</dbReference>
<keyword evidence="3" id="KW-1185">Reference proteome</keyword>
<protein>
    <submittedName>
        <fullName evidence="2">Uncharacterized protein</fullName>
    </submittedName>
</protein>
<keyword evidence="1" id="KW-0472">Membrane</keyword>
<evidence type="ECO:0000313" key="3">
    <source>
        <dbReference type="Proteomes" id="UP000181976"/>
    </source>
</evidence>